<dbReference type="Pfam" id="PF01551">
    <property type="entry name" value="Peptidase_M23"/>
    <property type="match status" value="1"/>
</dbReference>
<dbReference type="InterPro" id="IPR050570">
    <property type="entry name" value="Cell_wall_metabolism_enzyme"/>
</dbReference>
<dbReference type="KEGG" id="dps:DP0999"/>
<accession>Q6APJ6</accession>
<proteinExistence type="predicted"/>
<dbReference type="AlphaFoldDB" id="Q6APJ6"/>
<evidence type="ECO:0000256" key="8">
    <source>
        <dbReference type="SAM" id="Phobius"/>
    </source>
</evidence>
<dbReference type="PANTHER" id="PTHR21666">
    <property type="entry name" value="PEPTIDASE-RELATED"/>
    <property type="match status" value="1"/>
</dbReference>
<evidence type="ECO:0000256" key="5">
    <source>
        <dbReference type="ARBA" id="ARBA00022833"/>
    </source>
</evidence>
<dbReference type="OrthoDB" id="9815245at2"/>
<evidence type="ECO:0000313" key="10">
    <source>
        <dbReference type="EMBL" id="CAG35728.1"/>
    </source>
</evidence>
<keyword evidence="7" id="KW-0175">Coiled coil</keyword>
<dbReference type="SUPFAM" id="SSF51261">
    <property type="entry name" value="Duplicated hybrid motif"/>
    <property type="match status" value="1"/>
</dbReference>
<feature type="domain" description="M23ase beta-sheet core" evidence="9">
    <location>
        <begin position="208"/>
        <end position="302"/>
    </location>
</feature>
<evidence type="ECO:0000256" key="1">
    <source>
        <dbReference type="ARBA" id="ARBA00001947"/>
    </source>
</evidence>
<keyword evidence="8" id="KW-0472">Membrane</keyword>
<evidence type="ECO:0000256" key="7">
    <source>
        <dbReference type="SAM" id="Coils"/>
    </source>
</evidence>
<dbReference type="Gene3D" id="2.70.70.10">
    <property type="entry name" value="Glucose Permease (Domain IIA)"/>
    <property type="match status" value="1"/>
</dbReference>
<comment type="cofactor">
    <cofactor evidence="1">
        <name>Zn(2+)</name>
        <dbReference type="ChEBI" id="CHEBI:29105"/>
    </cofactor>
</comment>
<dbReference type="Proteomes" id="UP000000602">
    <property type="component" value="Chromosome"/>
</dbReference>
<dbReference type="FunFam" id="2.70.70.10:FF:000006">
    <property type="entry name" value="M23 family peptidase"/>
    <property type="match status" value="1"/>
</dbReference>
<organism evidence="10 11">
    <name type="scientific">Desulfotalea psychrophila (strain LSv54 / DSM 12343)</name>
    <dbReference type="NCBI Taxonomy" id="177439"/>
    <lineage>
        <taxon>Bacteria</taxon>
        <taxon>Pseudomonadati</taxon>
        <taxon>Thermodesulfobacteriota</taxon>
        <taxon>Desulfobulbia</taxon>
        <taxon>Desulfobulbales</taxon>
        <taxon>Desulfocapsaceae</taxon>
        <taxon>Desulfotalea</taxon>
    </lineage>
</organism>
<keyword evidence="8" id="KW-1133">Transmembrane helix</keyword>
<dbReference type="InterPro" id="IPR016047">
    <property type="entry name" value="M23ase_b-sheet_dom"/>
</dbReference>
<dbReference type="PANTHER" id="PTHR21666:SF288">
    <property type="entry name" value="CELL DIVISION PROTEIN YTFB"/>
    <property type="match status" value="1"/>
</dbReference>
<dbReference type="STRING" id="177439.DP0999"/>
<keyword evidence="6" id="KW-0482">Metalloprotease</keyword>
<dbReference type="GO" id="GO:0046872">
    <property type="term" value="F:metal ion binding"/>
    <property type="evidence" value="ECO:0007669"/>
    <property type="project" value="UniProtKB-KW"/>
</dbReference>
<evidence type="ECO:0000313" key="11">
    <source>
        <dbReference type="Proteomes" id="UP000000602"/>
    </source>
</evidence>
<dbReference type="GO" id="GO:0006508">
    <property type="term" value="P:proteolysis"/>
    <property type="evidence" value="ECO:0007669"/>
    <property type="project" value="UniProtKB-KW"/>
</dbReference>
<reference evidence="11" key="1">
    <citation type="journal article" date="2004" name="Environ. Microbiol.">
        <title>The genome of Desulfotalea psychrophila, a sulfate-reducing bacterium from permanently cold Arctic sediments.</title>
        <authorList>
            <person name="Rabus R."/>
            <person name="Ruepp A."/>
            <person name="Frickey T."/>
            <person name="Rattei T."/>
            <person name="Fartmann B."/>
            <person name="Stark M."/>
            <person name="Bauer M."/>
            <person name="Zibat A."/>
            <person name="Lombardot T."/>
            <person name="Becker I."/>
            <person name="Amann J."/>
            <person name="Gellner K."/>
            <person name="Teeling H."/>
            <person name="Leuschner W.D."/>
            <person name="Gloeckner F.-O."/>
            <person name="Lupas A.N."/>
            <person name="Amann R."/>
            <person name="Klenk H.-P."/>
        </authorList>
    </citation>
    <scope>NUCLEOTIDE SEQUENCE [LARGE SCALE GENOMIC DNA]</scope>
    <source>
        <strain evidence="11">DSM 12343 / LSv54</strain>
    </source>
</reference>
<gene>
    <name evidence="10" type="ordered locus">DP0999</name>
</gene>
<dbReference type="EMBL" id="CR522870">
    <property type="protein sequence ID" value="CAG35728.1"/>
    <property type="molecule type" value="Genomic_DNA"/>
</dbReference>
<keyword evidence="5" id="KW-0862">Zinc</keyword>
<keyword evidence="4" id="KW-0378">Hydrolase</keyword>
<dbReference type="eggNOG" id="COG0739">
    <property type="taxonomic scope" value="Bacteria"/>
</dbReference>
<feature type="coiled-coil region" evidence="7">
    <location>
        <begin position="54"/>
        <end position="113"/>
    </location>
</feature>
<dbReference type="RefSeq" id="WP_011188242.1">
    <property type="nucleotide sequence ID" value="NC_006138.1"/>
</dbReference>
<evidence type="ECO:0000259" key="9">
    <source>
        <dbReference type="Pfam" id="PF01551"/>
    </source>
</evidence>
<dbReference type="CDD" id="cd12797">
    <property type="entry name" value="M23_peptidase"/>
    <property type="match status" value="1"/>
</dbReference>
<keyword evidence="2" id="KW-0645">Protease</keyword>
<evidence type="ECO:0000256" key="4">
    <source>
        <dbReference type="ARBA" id="ARBA00022801"/>
    </source>
</evidence>
<sequence>MNDLFHFIIAKDNGKIFRIQLSKRTLYITIASASILLSIFGIATFSSLGLWTSNRYMDNKLSKLENRLGQVQKQLSVVSQKSKSKELQLTQQLSFLKEEKAEQTETFKAEREELISTTISDLKERSKLIEDIMGGIGIKINKIIPKSSRENSGGPYIANTDGAYTPLILQAEKYVQILRTLPLGRPIPGKITSRYGPRADPLNSKAAFHSGVDIRGRRGDKIIATGDGIVEKAFYNGGYGNYVLISHKNGYKTAYGHMKKFLVRKGDKIQRGQTIGLVGNSGRSTGPHLHYEVILNRKTINPSKYLAIKIPKKKRKVAHVR</sequence>
<evidence type="ECO:0000256" key="3">
    <source>
        <dbReference type="ARBA" id="ARBA00022723"/>
    </source>
</evidence>
<protein>
    <recommendedName>
        <fullName evidence="9">M23ase beta-sheet core domain-containing protein</fullName>
    </recommendedName>
</protein>
<name>Q6APJ6_DESPS</name>
<keyword evidence="8" id="KW-0812">Transmembrane</keyword>
<evidence type="ECO:0000256" key="2">
    <source>
        <dbReference type="ARBA" id="ARBA00022670"/>
    </source>
</evidence>
<keyword evidence="11" id="KW-1185">Reference proteome</keyword>
<dbReference type="GO" id="GO:0004222">
    <property type="term" value="F:metalloendopeptidase activity"/>
    <property type="evidence" value="ECO:0007669"/>
    <property type="project" value="TreeGrafter"/>
</dbReference>
<feature type="transmembrane region" description="Helical" evidence="8">
    <location>
        <begin position="25"/>
        <end position="51"/>
    </location>
</feature>
<evidence type="ECO:0000256" key="6">
    <source>
        <dbReference type="ARBA" id="ARBA00023049"/>
    </source>
</evidence>
<keyword evidence="3" id="KW-0479">Metal-binding</keyword>
<dbReference type="HOGENOM" id="CLU_029425_2_4_7"/>
<dbReference type="InterPro" id="IPR011055">
    <property type="entry name" value="Dup_hybrid_motif"/>
</dbReference>